<dbReference type="EMBL" id="BAND01000140">
    <property type="protein sequence ID" value="GAJ30495.1"/>
    <property type="molecule type" value="Genomic_DNA"/>
</dbReference>
<protein>
    <submittedName>
        <fullName evidence="1">Uncharacterized protein</fullName>
    </submittedName>
</protein>
<reference evidence="2" key="1">
    <citation type="journal article" date="2014" name="FEMS Microbiol. Lett.">
        <title>Draft Genomic DNA Sequence of the Facultatively Methylotrophic Bacterium Acidomonas methanolica type strain MB58.</title>
        <authorList>
            <person name="Higashiura N."/>
            <person name="Hadano H."/>
            <person name="Hirakawa H."/>
            <person name="Matsutani M."/>
            <person name="Takabe S."/>
            <person name="Matsushita K."/>
            <person name="Azuma Y."/>
        </authorList>
    </citation>
    <scope>NUCLEOTIDE SEQUENCE [LARGE SCALE GENOMIC DNA]</scope>
    <source>
        <strain evidence="2">MB58</strain>
    </source>
</reference>
<evidence type="ECO:0000313" key="2">
    <source>
        <dbReference type="Proteomes" id="UP000019760"/>
    </source>
</evidence>
<evidence type="ECO:0000313" key="1">
    <source>
        <dbReference type="EMBL" id="GAJ30495.1"/>
    </source>
</evidence>
<dbReference type="RefSeq" id="WP_052512201.1">
    <property type="nucleotide sequence ID" value="NZ_BAND01000140.1"/>
</dbReference>
<comment type="caution">
    <text evidence="1">The sequence shown here is derived from an EMBL/GenBank/DDBJ whole genome shotgun (WGS) entry which is preliminary data.</text>
</comment>
<dbReference type="AlphaFoldDB" id="A0A023D9W1"/>
<accession>A0A023D9W1</accession>
<organism evidence="1 2">
    <name type="scientific">Acidomonas methanolica NBRC 104435</name>
    <dbReference type="NCBI Taxonomy" id="1231351"/>
    <lineage>
        <taxon>Bacteria</taxon>
        <taxon>Pseudomonadati</taxon>
        <taxon>Pseudomonadota</taxon>
        <taxon>Alphaproteobacteria</taxon>
        <taxon>Acetobacterales</taxon>
        <taxon>Acetobacteraceae</taxon>
        <taxon>Acidomonas</taxon>
    </lineage>
</organism>
<reference evidence="1 2" key="2">
    <citation type="journal article" date="2014" name="FEMS Microbiol. Lett.">
        <title>Draft genomic DNA sequence of the facultatively methylotrophic bacterium Acidomonas methanolica type strain MB58.</title>
        <authorList>
            <person name="Higashiura N."/>
            <person name="Hadano H."/>
            <person name="Hirakawa H."/>
            <person name="Matsutani M."/>
            <person name="Takabe S."/>
            <person name="Matsushita K."/>
            <person name="Azuma Y."/>
        </authorList>
    </citation>
    <scope>NUCLEOTIDE SEQUENCE [LARGE SCALE GENOMIC DNA]</scope>
    <source>
        <strain evidence="1 2">MB58</strain>
    </source>
</reference>
<name>A0A023D9W1_ACIMT</name>
<gene>
    <name evidence="1" type="ORF">Amme_141_011</name>
</gene>
<proteinExistence type="predicted"/>
<keyword evidence="2" id="KW-1185">Reference proteome</keyword>
<sequence>MGGEKRLGFELVAAPACDGAWPRQGESVTALPVVPRLRAGQDAEEAVAPGFVQALQDAYDFIAAWPEAGSLRYAYELALSGLRTRG</sequence>
<dbReference type="Proteomes" id="UP000019760">
    <property type="component" value="Unassembled WGS sequence"/>
</dbReference>